<evidence type="ECO:0008006" key="3">
    <source>
        <dbReference type="Google" id="ProtNLM"/>
    </source>
</evidence>
<dbReference type="PROSITE" id="PS51257">
    <property type="entry name" value="PROKAR_LIPOPROTEIN"/>
    <property type="match status" value="1"/>
</dbReference>
<protein>
    <recommendedName>
        <fullName evidence="3">Lipoprotein</fullName>
    </recommendedName>
</protein>
<organism evidence="1 2">
    <name type="scientific">Treponema parvum</name>
    <dbReference type="NCBI Taxonomy" id="138851"/>
    <lineage>
        <taxon>Bacteria</taxon>
        <taxon>Pseudomonadati</taxon>
        <taxon>Spirochaetota</taxon>
        <taxon>Spirochaetia</taxon>
        <taxon>Spirochaetales</taxon>
        <taxon>Treponemataceae</taxon>
        <taxon>Treponema</taxon>
    </lineage>
</organism>
<gene>
    <name evidence="1" type="ORF">HRI96_09475</name>
</gene>
<dbReference type="RefSeq" id="WP_210117123.1">
    <property type="nucleotide sequence ID" value="NZ_CP054257.1"/>
</dbReference>
<name>A0A975F129_9SPIR</name>
<evidence type="ECO:0000313" key="2">
    <source>
        <dbReference type="Proteomes" id="UP000671995"/>
    </source>
</evidence>
<accession>A0A975F129</accession>
<proteinExistence type="predicted"/>
<dbReference type="Proteomes" id="UP000671995">
    <property type="component" value="Chromosome"/>
</dbReference>
<reference evidence="1" key="1">
    <citation type="submission" date="2020-05" db="EMBL/GenBank/DDBJ databases">
        <authorList>
            <person name="Zeng H."/>
            <person name="Chan Y.K."/>
            <person name="Watt R.M."/>
        </authorList>
    </citation>
    <scope>NUCLEOTIDE SEQUENCE</scope>
    <source>
        <strain evidence="1">ATCC 700773</strain>
    </source>
</reference>
<sequence length="257" mass="28845">MKKYENAVLFAVICLACFIFCSCGQRKKNNDYADLMRLNIKSVPHSVWTNSRAWSESEKKICIVFGYGYNGDEFISKIKAELSEKYGLAEDGGLIIPLLFPGDFKVSGRDRISMLPEILRDVRLKGIIFLGAPENTHNAVSVFKNLYDGEIPFPIFSFFPQDDVLGMEWTADFVLDEARPQDAVPAMEESVVVTDEVSLLLDSSVRYMTLLDGPLPPDSDLILHVRAIAGKYGKISRYVDPETGLLSVNHFVLKAYE</sequence>
<evidence type="ECO:0000313" key="1">
    <source>
        <dbReference type="EMBL" id="QTQ12408.1"/>
    </source>
</evidence>
<reference evidence="1" key="2">
    <citation type="journal article" date="2021" name="Microbiol. Resour. Announc.">
        <title>Complete Genome Sequences of Three Human Oral Treponema parvum Isolates.</title>
        <authorList>
            <person name="Zeng H."/>
            <person name="Watt R.M."/>
        </authorList>
    </citation>
    <scope>NUCLEOTIDE SEQUENCE</scope>
    <source>
        <strain evidence="1">ATCC 700773</strain>
    </source>
</reference>
<dbReference type="EMBL" id="CP054257">
    <property type="protein sequence ID" value="QTQ12408.1"/>
    <property type="molecule type" value="Genomic_DNA"/>
</dbReference>
<dbReference type="AlphaFoldDB" id="A0A975F129"/>